<proteinExistence type="predicted"/>
<dbReference type="Proteomes" id="UP000637578">
    <property type="component" value="Unassembled WGS sequence"/>
</dbReference>
<organism evidence="1 2">
    <name type="scientific">Longimycelium tulufanense</name>
    <dbReference type="NCBI Taxonomy" id="907463"/>
    <lineage>
        <taxon>Bacteria</taxon>
        <taxon>Bacillati</taxon>
        <taxon>Actinomycetota</taxon>
        <taxon>Actinomycetes</taxon>
        <taxon>Pseudonocardiales</taxon>
        <taxon>Pseudonocardiaceae</taxon>
        <taxon>Longimycelium</taxon>
    </lineage>
</organism>
<gene>
    <name evidence="1" type="ORF">GCM10012275_08920</name>
</gene>
<reference evidence="1" key="1">
    <citation type="journal article" date="2014" name="Int. J. Syst. Evol. Microbiol.">
        <title>Complete genome sequence of Corynebacterium casei LMG S-19264T (=DSM 44701T), isolated from a smear-ripened cheese.</title>
        <authorList>
            <consortium name="US DOE Joint Genome Institute (JGI-PGF)"/>
            <person name="Walter F."/>
            <person name="Albersmeier A."/>
            <person name="Kalinowski J."/>
            <person name="Ruckert C."/>
        </authorList>
    </citation>
    <scope>NUCLEOTIDE SEQUENCE</scope>
    <source>
        <strain evidence="1">CGMCC 4.5737</strain>
    </source>
</reference>
<evidence type="ECO:0008006" key="3">
    <source>
        <dbReference type="Google" id="ProtNLM"/>
    </source>
</evidence>
<accession>A0A8J3CAH7</accession>
<dbReference type="EMBL" id="BMMK01000002">
    <property type="protein sequence ID" value="GGM40170.1"/>
    <property type="molecule type" value="Genomic_DNA"/>
</dbReference>
<name>A0A8J3CAH7_9PSEU</name>
<dbReference type="AlphaFoldDB" id="A0A8J3CAH7"/>
<evidence type="ECO:0000313" key="1">
    <source>
        <dbReference type="EMBL" id="GGM40170.1"/>
    </source>
</evidence>
<sequence length="58" mass="6999">MPCHRGKDIGDDRDGGLALFHRFRRLALHWARRLHICQEFFTLARTLISWRRLPQQQT</sequence>
<comment type="caution">
    <text evidence="1">The sequence shown here is derived from an EMBL/GenBank/DDBJ whole genome shotgun (WGS) entry which is preliminary data.</text>
</comment>
<keyword evidence="2" id="KW-1185">Reference proteome</keyword>
<dbReference type="RefSeq" id="WP_189054055.1">
    <property type="nucleotide sequence ID" value="NZ_BMMK01000002.1"/>
</dbReference>
<protein>
    <recommendedName>
        <fullName evidence="3">Transposase</fullName>
    </recommendedName>
</protein>
<reference evidence="1" key="2">
    <citation type="submission" date="2020-09" db="EMBL/GenBank/DDBJ databases">
        <authorList>
            <person name="Sun Q."/>
            <person name="Zhou Y."/>
        </authorList>
    </citation>
    <scope>NUCLEOTIDE SEQUENCE</scope>
    <source>
        <strain evidence="1">CGMCC 4.5737</strain>
    </source>
</reference>
<evidence type="ECO:0000313" key="2">
    <source>
        <dbReference type="Proteomes" id="UP000637578"/>
    </source>
</evidence>